<evidence type="ECO:0000256" key="5">
    <source>
        <dbReference type="ARBA" id="ARBA00022448"/>
    </source>
</evidence>
<keyword evidence="7" id="KW-1003">Cell membrane</keyword>
<dbReference type="PANTHER" id="PTHR43298">
    <property type="entry name" value="MULTIDRUG RESISTANCE PROTEIN NORM-RELATED"/>
    <property type="match status" value="1"/>
</dbReference>
<feature type="transmembrane region" description="Helical" evidence="13">
    <location>
        <begin position="12"/>
        <end position="33"/>
    </location>
</feature>
<dbReference type="Proteomes" id="UP000826793">
    <property type="component" value="Unassembled WGS sequence"/>
</dbReference>
<evidence type="ECO:0000256" key="10">
    <source>
        <dbReference type="ARBA" id="ARBA00023065"/>
    </source>
</evidence>
<gene>
    <name evidence="14" type="ORF">H9710_02970</name>
</gene>
<comment type="subcellular location">
    <subcellularLocation>
        <location evidence="2">Cell membrane</location>
        <topology evidence="2">Multi-pass membrane protein</topology>
    </subcellularLocation>
</comment>
<dbReference type="GO" id="GO:0005886">
    <property type="term" value="C:plasma membrane"/>
    <property type="evidence" value="ECO:0007669"/>
    <property type="project" value="UniProtKB-SubCell"/>
</dbReference>
<evidence type="ECO:0000256" key="7">
    <source>
        <dbReference type="ARBA" id="ARBA00022475"/>
    </source>
</evidence>
<dbReference type="NCBIfam" id="TIGR00797">
    <property type="entry name" value="matE"/>
    <property type="match status" value="1"/>
</dbReference>
<evidence type="ECO:0000256" key="3">
    <source>
        <dbReference type="ARBA" id="ARBA00010199"/>
    </source>
</evidence>
<dbReference type="InterPro" id="IPR050222">
    <property type="entry name" value="MATE_MdtK"/>
</dbReference>
<reference evidence="14" key="2">
    <citation type="submission" date="2021-04" db="EMBL/GenBank/DDBJ databases">
        <authorList>
            <person name="Gilroy R."/>
        </authorList>
    </citation>
    <scope>NUCLEOTIDE SEQUENCE</scope>
    <source>
        <strain evidence="14">CHK185-1770</strain>
    </source>
</reference>
<keyword evidence="8 13" id="KW-0812">Transmembrane</keyword>
<dbReference type="PIRSF" id="PIRSF006603">
    <property type="entry name" value="DinF"/>
    <property type="match status" value="1"/>
</dbReference>
<dbReference type="PANTHER" id="PTHR43298:SF2">
    <property type="entry name" value="FMN_FAD EXPORTER YEEO-RELATED"/>
    <property type="match status" value="1"/>
</dbReference>
<dbReference type="Pfam" id="PF01554">
    <property type="entry name" value="MatE"/>
    <property type="match status" value="2"/>
</dbReference>
<proteinExistence type="inferred from homology"/>
<feature type="transmembrane region" description="Helical" evidence="13">
    <location>
        <begin position="379"/>
        <end position="404"/>
    </location>
</feature>
<dbReference type="EMBL" id="DWXG01000026">
    <property type="protein sequence ID" value="HJB97525.1"/>
    <property type="molecule type" value="Genomic_DNA"/>
</dbReference>
<evidence type="ECO:0000256" key="6">
    <source>
        <dbReference type="ARBA" id="ARBA00022449"/>
    </source>
</evidence>
<dbReference type="AlphaFoldDB" id="A0A9D2MVT9"/>
<dbReference type="GO" id="GO:0042910">
    <property type="term" value="F:xenobiotic transmembrane transporter activity"/>
    <property type="evidence" value="ECO:0007669"/>
    <property type="project" value="InterPro"/>
</dbReference>
<evidence type="ECO:0000256" key="9">
    <source>
        <dbReference type="ARBA" id="ARBA00022989"/>
    </source>
</evidence>
<evidence type="ECO:0000313" key="15">
    <source>
        <dbReference type="Proteomes" id="UP000826793"/>
    </source>
</evidence>
<feature type="transmembrane region" description="Helical" evidence="13">
    <location>
        <begin position="308"/>
        <end position="331"/>
    </location>
</feature>
<name>A0A9D2MVT9_9FIRM</name>
<keyword evidence="6" id="KW-0050">Antiport</keyword>
<dbReference type="GO" id="GO:0006811">
    <property type="term" value="P:monoatomic ion transport"/>
    <property type="evidence" value="ECO:0007669"/>
    <property type="project" value="UniProtKB-KW"/>
</dbReference>
<evidence type="ECO:0000256" key="4">
    <source>
        <dbReference type="ARBA" id="ARBA00020268"/>
    </source>
</evidence>
<protein>
    <recommendedName>
        <fullName evidence="4">Probable multidrug resistance protein NorM</fullName>
    </recommendedName>
    <alternativeName>
        <fullName evidence="12">Multidrug-efflux transporter</fullName>
    </alternativeName>
</protein>
<dbReference type="CDD" id="cd13138">
    <property type="entry name" value="MATE_yoeA_like"/>
    <property type="match status" value="1"/>
</dbReference>
<evidence type="ECO:0000313" key="14">
    <source>
        <dbReference type="EMBL" id="HJB97525.1"/>
    </source>
</evidence>
<accession>A0A9D2MVT9</accession>
<evidence type="ECO:0000256" key="2">
    <source>
        <dbReference type="ARBA" id="ARBA00004651"/>
    </source>
</evidence>
<feature type="transmembrane region" description="Helical" evidence="13">
    <location>
        <begin position="351"/>
        <end position="372"/>
    </location>
</feature>
<dbReference type="GO" id="GO:0015297">
    <property type="term" value="F:antiporter activity"/>
    <property type="evidence" value="ECO:0007669"/>
    <property type="project" value="UniProtKB-KW"/>
</dbReference>
<comment type="similarity">
    <text evidence="3">Belongs to the multi antimicrobial extrusion (MATE) (TC 2.A.66.1) family.</text>
</comment>
<reference evidence="14" key="1">
    <citation type="journal article" date="2021" name="PeerJ">
        <title>Extensive microbial diversity within the chicken gut microbiome revealed by metagenomics and culture.</title>
        <authorList>
            <person name="Gilroy R."/>
            <person name="Ravi A."/>
            <person name="Getino M."/>
            <person name="Pursley I."/>
            <person name="Horton D.L."/>
            <person name="Alikhan N.F."/>
            <person name="Baker D."/>
            <person name="Gharbi K."/>
            <person name="Hall N."/>
            <person name="Watson M."/>
            <person name="Adriaenssens E.M."/>
            <person name="Foster-Nyarko E."/>
            <person name="Jarju S."/>
            <person name="Secka A."/>
            <person name="Antonio M."/>
            <person name="Oren A."/>
            <person name="Chaudhuri R.R."/>
            <person name="La Ragione R."/>
            <person name="Hildebrand F."/>
            <person name="Pallen M.J."/>
        </authorList>
    </citation>
    <scope>NUCLEOTIDE SEQUENCE</scope>
    <source>
        <strain evidence="14">CHK185-1770</strain>
    </source>
</reference>
<keyword evidence="9 13" id="KW-1133">Transmembrane helix</keyword>
<evidence type="ECO:0000256" key="11">
    <source>
        <dbReference type="ARBA" id="ARBA00023136"/>
    </source>
</evidence>
<evidence type="ECO:0000256" key="13">
    <source>
        <dbReference type="SAM" id="Phobius"/>
    </source>
</evidence>
<feature type="transmembrane region" description="Helical" evidence="13">
    <location>
        <begin position="133"/>
        <end position="154"/>
    </location>
</feature>
<feature type="transmembrane region" description="Helical" evidence="13">
    <location>
        <begin position="53"/>
        <end position="72"/>
    </location>
</feature>
<evidence type="ECO:0000256" key="12">
    <source>
        <dbReference type="ARBA" id="ARBA00031636"/>
    </source>
</evidence>
<keyword evidence="5" id="KW-0813">Transport</keyword>
<keyword evidence="11 13" id="KW-0472">Membrane</keyword>
<feature type="transmembrane region" description="Helical" evidence="13">
    <location>
        <begin position="410"/>
        <end position="432"/>
    </location>
</feature>
<feature type="transmembrane region" description="Helical" evidence="13">
    <location>
        <begin position="92"/>
        <end position="113"/>
    </location>
</feature>
<evidence type="ECO:0000256" key="1">
    <source>
        <dbReference type="ARBA" id="ARBA00003408"/>
    </source>
</evidence>
<comment type="caution">
    <text evidence="14">The sequence shown here is derived from an EMBL/GenBank/DDBJ whole genome shotgun (WGS) entry which is preliminary data.</text>
</comment>
<dbReference type="InterPro" id="IPR002528">
    <property type="entry name" value="MATE_fam"/>
</dbReference>
<organism evidence="14 15">
    <name type="scientific">Candidatus Acutalibacter pullicola</name>
    <dbReference type="NCBI Taxonomy" id="2838417"/>
    <lineage>
        <taxon>Bacteria</taxon>
        <taxon>Bacillati</taxon>
        <taxon>Bacillota</taxon>
        <taxon>Clostridia</taxon>
        <taxon>Eubacteriales</taxon>
        <taxon>Acutalibacteraceae</taxon>
        <taxon>Acutalibacter</taxon>
    </lineage>
</organism>
<comment type="function">
    <text evidence="1">Multidrug efflux pump.</text>
</comment>
<feature type="transmembrane region" description="Helical" evidence="13">
    <location>
        <begin position="161"/>
        <end position="180"/>
    </location>
</feature>
<keyword evidence="10" id="KW-0406">Ion transport</keyword>
<sequence>MTNGPLLGKIVRFAIPLAISGILQLLFNAADIIVVGRFSGSQALAAVGSTSALINLIVNLFIGLSVGTNVLVAQSYGAGNQKDLQDTVHTSVLSSLIFGCIVLVIGISLSAPMLELMGTPEEVLDQACLYMRIYFIGMPASMLYNFGAAILRAVGDTQRPLYFLFIAGVVNVVLNLFFVIGFHLDVAGVAIATVISQCISAGLVLLCLVKSHAPYQVNLRHLRIKKDKLLGMVKIGLPAGIQGCSFSISNVLIQSSINSFGAVAMAGNTAASNIEGFVSTAMDAFSQAALSFTGQNVGAGKLKRVNRILPLCVALVTGTGLVLGIGAYLLGPQLLGIYSTEAEVIAFGMRRMSICCVLQFFGGLMGVMVGVLRGMGYSFVPMAITIGFVCGFRVIWILTVFALLPTLEVIYISYPITWGLAALCDVLCFFFVRKHLAKKQQLASGEGK</sequence>
<dbReference type="InterPro" id="IPR048279">
    <property type="entry name" value="MdtK-like"/>
</dbReference>
<evidence type="ECO:0000256" key="8">
    <source>
        <dbReference type="ARBA" id="ARBA00022692"/>
    </source>
</evidence>
<feature type="transmembrane region" description="Helical" evidence="13">
    <location>
        <begin position="186"/>
        <end position="209"/>
    </location>
</feature>